<dbReference type="Pfam" id="PF00593">
    <property type="entry name" value="TonB_dep_Rec_b-barrel"/>
    <property type="match status" value="1"/>
</dbReference>
<feature type="domain" description="TonB-dependent receptor plug" evidence="11">
    <location>
        <begin position="76"/>
        <end position="178"/>
    </location>
</feature>
<evidence type="ECO:0000256" key="8">
    <source>
        <dbReference type="PROSITE-ProRule" id="PRU01360"/>
    </source>
</evidence>
<keyword evidence="6 8" id="KW-0472">Membrane</keyword>
<evidence type="ECO:0000256" key="6">
    <source>
        <dbReference type="ARBA" id="ARBA00023136"/>
    </source>
</evidence>
<dbReference type="Pfam" id="PF07715">
    <property type="entry name" value="Plug"/>
    <property type="match status" value="1"/>
</dbReference>
<dbReference type="Proteomes" id="UP000275012">
    <property type="component" value="Unassembled WGS sequence"/>
</dbReference>
<dbReference type="GO" id="GO:0015344">
    <property type="term" value="F:siderophore uptake transmembrane transporter activity"/>
    <property type="evidence" value="ECO:0007669"/>
    <property type="project" value="TreeGrafter"/>
</dbReference>
<dbReference type="AlphaFoldDB" id="A0A3M2HTA6"/>
<feature type="domain" description="TonB-dependent receptor-like beta-barrel" evidence="10">
    <location>
        <begin position="283"/>
        <end position="697"/>
    </location>
</feature>
<dbReference type="CDD" id="cd01347">
    <property type="entry name" value="ligand_gated_channel"/>
    <property type="match status" value="1"/>
</dbReference>
<dbReference type="Gene3D" id="2.40.170.20">
    <property type="entry name" value="TonB-dependent receptor, beta-barrel domain"/>
    <property type="match status" value="1"/>
</dbReference>
<evidence type="ECO:0000313" key="12">
    <source>
        <dbReference type="EMBL" id="RMH91053.1"/>
    </source>
</evidence>
<dbReference type="EMBL" id="RFLY01000011">
    <property type="protein sequence ID" value="RMH91053.1"/>
    <property type="molecule type" value="Genomic_DNA"/>
</dbReference>
<keyword evidence="12" id="KW-0675">Receptor</keyword>
<comment type="subcellular location">
    <subcellularLocation>
        <location evidence="1 8">Cell outer membrane</location>
        <topology evidence="1 8">Multi-pass membrane protein</topology>
    </subcellularLocation>
</comment>
<dbReference type="InterPro" id="IPR036942">
    <property type="entry name" value="Beta-barrel_TonB_sf"/>
</dbReference>
<organism evidence="12 13">
    <name type="scientific">Solilutibacter pythonis</name>
    <dbReference type="NCBI Taxonomy" id="2483112"/>
    <lineage>
        <taxon>Bacteria</taxon>
        <taxon>Pseudomonadati</taxon>
        <taxon>Pseudomonadota</taxon>
        <taxon>Gammaproteobacteria</taxon>
        <taxon>Lysobacterales</taxon>
        <taxon>Lysobacteraceae</taxon>
        <taxon>Solilutibacter</taxon>
    </lineage>
</organism>
<evidence type="ECO:0000256" key="1">
    <source>
        <dbReference type="ARBA" id="ARBA00004571"/>
    </source>
</evidence>
<dbReference type="PANTHER" id="PTHR30069:SF42">
    <property type="entry name" value="FERRIC AEROBACTIN RECEPTOR"/>
    <property type="match status" value="1"/>
</dbReference>
<reference evidence="12 13" key="1">
    <citation type="submission" date="2018-10" db="EMBL/GenBank/DDBJ databases">
        <title>Proposal of Lysobacter pythonis sp. nov. isolated from royal pythons (Python regius).</title>
        <authorList>
            <person name="Hans-Juergen B."/>
            <person name="Huptas C."/>
            <person name="Sandra B."/>
            <person name="Igor L."/>
            <person name="Joachim S."/>
            <person name="Siegfried S."/>
            <person name="Mareike W."/>
            <person name="Peter K."/>
        </authorList>
    </citation>
    <scope>NUCLEOTIDE SEQUENCE [LARGE SCALE GENOMIC DNA]</scope>
    <source>
        <strain evidence="12 13">4284/11</strain>
    </source>
</reference>
<dbReference type="PROSITE" id="PS52016">
    <property type="entry name" value="TONB_DEPENDENT_REC_3"/>
    <property type="match status" value="1"/>
</dbReference>
<evidence type="ECO:0000259" key="10">
    <source>
        <dbReference type="Pfam" id="PF00593"/>
    </source>
</evidence>
<dbReference type="InterPro" id="IPR000531">
    <property type="entry name" value="Beta-barrel_TonB"/>
</dbReference>
<evidence type="ECO:0000256" key="2">
    <source>
        <dbReference type="ARBA" id="ARBA00022448"/>
    </source>
</evidence>
<keyword evidence="7 8" id="KW-0998">Cell outer membrane</keyword>
<keyword evidence="3 8" id="KW-1134">Transmembrane beta strand</keyword>
<evidence type="ECO:0000256" key="3">
    <source>
        <dbReference type="ARBA" id="ARBA00022452"/>
    </source>
</evidence>
<accession>A0A3M2HTA6</accession>
<dbReference type="GO" id="GO:0009279">
    <property type="term" value="C:cell outer membrane"/>
    <property type="evidence" value="ECO:0007669"/>
    <property type="project" value="UniProtKB-SubCell"/>
</dbReference>
<keyword evidence="2 8" id="KW-0813">Transport</keyword>
<evidence type="ECO:0000259" key="11">
    <source>
        <dbReference type="Pfam" id="PF07715"/>
    </source>
</evidence>
<proteinExistence type="inferred from homology"/>
<evidence type="ECO:0000256" key="4">
    <source>
        <dbReference type="ARBA" id="ARBA00022692"/>
    </source>
</evidence>
<dbReference type="PANTHER" id="PTHR30069">
    <property type="entry name" value="TONB-DEPENDENT OUTER MEMBRANE RECEPTOR"/>
    <property type="match status" value="1"/>
</dbReference>
<dbReference type="InterPro" id="IPR012910">
    <property type="entry name" value="Plug_dom"/>
</dbReference>
<dbReference type="GO" id="GO:0044718">
    <property type="term" value="P:siderophore transmembrane transport"/>
    <property type="evidence" value="ECO:0007669"/>
    <property type="project" value="TreeGrafter"/>
</dbReference>
<keyword evidence="13" id="KW-1185">Reference proteome</keyword>
<comment type="caution">
    <text evidence="12">The sequence shown here is derived from an EMBL/GenBank/DDBJ whole genome shotgun (WGS) entry which is preliminary data.</text>
</comment>
<sequence>MHICRIHANSYHLSDIFPGLRMKLPRQNALAAAFSLLFAPHAALAEASAAPSPSAHTLDRVVVSASTSRSPDSEAAIPNTITVIDREQLKQQLSLTQDLSQVLSNLVPSFSPSRQKMTNGGETLRGRKPLYLVDGMPQSTPLREGGRDGHTIDLAMVERIEVIHGANALQGLGASGGIINIITKRAPKRDGESFHELSLGLSSALRPRADSAGYRGAYLFGTRQGRFDLVGGVSRASEGLYYDGKGQPIAVNNTQGDLMDSTSLGLFLKMGWEIDDGRRLQLNANDYRLEGRNRYVSRNGDFRRGLLATSVRGTPPGLSARNRATSIALDYSDDDVFGGYLQAQLFGVDFAGRYGGSAWPNFWNDGRDWYDESENVSIKRGAKLSWSRGLFDGRARLMLGLDWSRDATKQQLLRSQLNWVPETRYSSLAPFIQGEWRLRDNLMLTGGLRHERGELEVNDFTTLPRYNGGQFVRGGIRKSRETMPNLGLVWETTPELKVYASYSEGYTVADIGRVLRAIDTPGRSVGTLIDLTPVIADNREIGIDYDGQRWNAHLAAYQSESKLGSRLAFDPGTFSYNVVRERTRIAGVEGSVGFRLSERARVGLLLAASRGRYDSDGDNKVDSDLPGVNISPNRIGAYWERQWREGIRTRLQANQAGGRGFDRRGVEVARFDGYTTFDANARFAWLDGELSVGIENLLDRHYVTYHSQTTPRNDTYTAGRGRTLTMSWSRRF</sequence>
<keyword evidence="5 9" id="KW-0798">TonB box</keyword>
<dbReference type="Gene3D" id="2.170.130.10">
    <property type="entry name" value="TonB-dependent receptor, plug domain"/>
    <property type="match status" value="1"/>
</dbReference>
<dbReference type="SUPFAM" id="SSF56935">
    <property type="entry name" value="Porins"/>
    <property type="match status" value="1"/>
</dbReference>
<evidence type="ECO:0000256" key="7">
    <source>
        <dbReference type="ARBA" id="ARBA00023237"/>
    </source>
</evidence>
<keyword evidence="4 8" id="KW-0812">Transmembrane</keyword>
<evidence type="ECO:0000313" key="13">
    <source>
        <dbReference type="Proteomes" id="UP000275012"/>
    </source>
</evidence>
<protein>
    <submittedName>
        <fullName evidence="12">TonB-dependent receptor</fullName>
    </submittedName>
</protein>
<evidence type="ECO:0000256" key="9">
    <source>
        <dbReference type="RuleBase" id="RU003357"/>
    </source>
</evidence>
<evidence type="ECO:0000256" key="5">
    <source>
        <dbReference type="ARBA" id="ARBA00023077"/>
    </source>
</evidence>
<gene>
    <name evidence="12" type="ORF">EBB59_08930</name>
</gene>
<dbReference type="InterPro" id="IPR037066">
    <property type="entry name" value="Plug_dom_sf"/>
</dbReference>
<dbReference type="InterPro" id="IPR039426">
    <property type="entry name" value="TonB-dep_rcpt-like"/>
</dbReference>
<comment type="similarity">
    <text evidence="8 9">Belongs to the TonB-dependent receptor family.</text>
</comment>
<name>A0A3M2HTA6_9GAMM</name>